<sequence>MSNASARWTLIAALALLTILTITLTTRLDAALTPAPAPAANR</sequence>
<protein>
    <submittedName>
        <fullName evidence="1">Uncharacterized protein</fullName>
    </submittedName>
</protein>
<name>A0A841S8C3_9ACTN</name>
<dbReference type="AlphaFoldDB" id="A0A841S8C3"/>
<accession>A0A841S8C3</accession>
<dbReference type="Proteomes" id="UP000553957">
    <property type="component" value="Unassembled WGS sequence"/>
</dbReference>
<evidence type="ECO:0000313" key="2">
    <source>
        <dbReference type="Proteomes" id="UP000553957"/>
    </source>
</evidence>
<dbReference type="RefSeq" id="WP_272954513.1">
    <property type="nucleotide sequence ID" value="NZ_BAAAGT010000003.1"/>
</dbReference>
<gene>
    <name evidence="1" type="ORF">HNR71_003146</name>
</gene>
<evidence type="ECO:0000313" key="1">
    <source>
        <dbReference type="EMBL" id="MBB6567509.1"/>
    </source>
</evidence>
<dbReference type="EMBL" id="JACHKF010000001">
    <property type="protein sequence ID" value="MBB6567509.1"/>
    <property type="molecule type" value="Genomic_DNA"/>
</dbReference>
<reference evidence="1 2" key="1">
    <citation type="submission" date="2020-08" db="EMBL/GenBank/DDBJ databases">
        <title>Sequencing the genomes of 1000 actinobacteria strains.</title>
        <authorList>
            <person name="Klenk H.-P."/>
        </authorList>
    </citation>
    <scope>NUCLEOTIDE SEQUENCE [LARGE SCALE GENOMIC DNA]</scope>
    <source>
        <strain evidence="1 2">DSM 15626</strain>
    </source>
</reference>
<proteinExistence type="predicted"/>
<organism evidence="1 2">
    <name type="scientific">Kribbella sandramycini</name>
    <dbReference type="NCBI Taxonomy" id="60450"/>
    <lineage>
        <taxon>Bacteria</taxon>
        <taxon>Bacillati</taxon>
        <taxon>Actinomycetota</taxon>
        <taxon>Actinomycetes</taxon>
        <taxon>Propionibacteriales</taxon>
        <taxon>Kribbellaceae</taxon>
        <taxon>Kribbella</taxon>
    </lineage>
</organism>
<comment type="caution">
    <text evidence="1">The sequence shown here is derived from an EMBL/GenBank/DDBJ whole genome shotgun (WGS) entry which is preliminary data.</text>
</comment>